<name>A0AAU8K6Z5_9ACTN</name>
<dbReference type="AlphaFoldDB" id="A0AAU8K6Z5"/>
<feature type="region of interest" description="Disordered" evidence="1">
    <location>
        <begin position="101"/>
        <end position="122"/>
    </location>
</feature>
<sequence length="122" mass="13426">MYLVHAQLRSHDATAPPDALAEMLSCCAEDARLEHVTVHDEDEGRVVIGLFVAAADLDHAELAARRTCHRALADHRELADFTLDRCAAALPPGIWDRMLDETGPGRNVPVQHPSNSDPFHPF</sequence>
<accession>A0AAU8K6Z5</accession>
<protein>
    <submittedName>
        <fullName evidence="2">Uncharacterized protein</fullName>
    </submittedName>
</protein>
<organism evidence="2">
    <name type="scientific">Kitasatospora camelliae</name>
    <dbReference type="NCBI Taxonomy" id="3156397"/>
    <lineage>
        <taxon>Bacteria</taxon>
        <taxon>Bacillati</taxon>
        <taxon>Actinomycetota</taxon>
        <taxon>Actinomycetes</taxon>
        <taxon>Kitasatosporales</taxon>
        <taxon>Streptomycetaceae</taxon>
        <taxon>Kitasatospora</taxon>
    </lineage>
</organism>
<feature type="compositionally biased region" description="Polar residues" evidence="1">
    <location>
        <begin position="112"/>
        <end position="122"/>
    </location>
</feature>
<evidence type="ECO:0000313" key="2">
    <source>
        <dbReference type="EMBL" id="XCM83246.1"/>
    </source>
</evidence>
<reference evidence="2" key="1">
    <citation type="submission" date="2024-06" db="EMBL/GenBank/DDBJ databases">
        <title>The genome sequences of Kitasatospora sp. strain HUAS MG31.</title>
        <authorList>
            <person name="Mo P."/>
        </authorList>
    </citation>
    <scope>NUCLEOTIDE SEQUENCE</scope>
    <source>
        <strain evidence="2">HUAS MG31</strain>
    </source>
</reference>
<gene>
    <name evidence="2" type="ORF">ABWK59_32130</name>
</gene>
<evidence type="ECO:0000256" key="1">
    <source>
        <dbReference type="SAM" id="MobiDB-lite"/>
    </source>
</evidence>
<proteinExistence type="predicted"/>
<dbReference type="KEGG" id="kcm:ABWK59_32130"/>
<dbReference type="EMBL" id="CP159872">
    <property type="protein sequence ID" value="XCM83246.1"/>
    <property type="molecule type" value="Genomic_DNA"/>
</dbReference>
<dbReference type="RefSeq" id="WP_354644181.1">
    <property type="nucleotide sequence ID" value="NZ_CP159872.1"/>
</dbReference>